<reference evidence="1" key="1">
    <citation type="submission" date="2022-05" db="EMBL/GenBank/DDBJ databases">
        <title>Chromosome-level genome of Chaenocephalus aceratus.</title>
        <authorList>
            <person name="Park H."/>
        </authorList>
    </citation>
    <scope>NUCLEOTIDE SEQUENCE</scope>
    <source>
        <strain evidence="1">KU_202001</strain>
    </source>
</reference>
<comment type="caution">
    <text evidence="1">The sequence shown here is derived from an EMBL/GenBank/DDBJ whole genome shotgun (WGS) entry which is preliminary data.</text>
</comment>
<dbReference type="EMBL" id="CM043801">
    <property type="protein sequence ID" value="KAI4809750.1"/>
    <property type="molecule type" value="Genomic_DNA"/>
</dbReference>
<evidence type="ECO:0000313" key="1">
    <source>
        <dbReference type="EMBL" id="KAI4809750.1"/>
    </source>
</evidence>
<feature type="non-terminal residue" evidence="1">
    <location>
        <position position="1"/>
    </location>
</feature>
<evidence type="ECO:0000313" key="2">
    <source>
        <dbReference type="Proteomes" id="UP001057452"/>
    </source>
</evidence>
<gene>
    <name evidence="1" type="ORF">KUCAC02_018615</name>
</gene>
<name>A0ACB9WAE5_CHAAC</name>
<dbReference type="Proteomes" id="UP001057452">
    <property type="component" value="Chromosome 17"/>
</dbReference>
<protein>
    <submittedName>
        <fullName evidence="1">Uncharacterized protein</fullName>
    </submittedName>
</protein>
<proteinExistence type="predicted"/>
<keyword evidence="2" id="KW-1185">Reference proteome</keyword>
<organism evidence="1 2">
    <name type="scientific">Chaenocephalus aceratus</name>
    <name type="common">Blackfin icefish</name>
    <name type="synonym">Chaenichthys aceratus</name>
    <dbReference type="NCBI Taxonomy" id="36190"/>
    <lineage>
        <taxon>Eukaryota</taxon>
        <taxon>Metazoa</taxon>
        <taxon>Chordata</taxon>
        <taxon>Craniata</taxon>
        <taxon>Vertebrata</taxon>
        <taxon>Euteleostomi</taxon>
        <taxon>Actinopterygii</taxon>
        <taxon>Neopterygii</taxon>
        <taxon>Teleostei</taxon>
        <taxon>Neoteleostei</taxon>
        <taxon>Acanthomorphata</taxon>
        <taxon>Eupercaria</taxon>
        <taxon>Perciformes</taxon>
        <taxon>Notothenioidei</taxon>
        <taxon>Channichthyidae</taxon>
        <taxon>Chaenocephalus</taxon>
    </lineage>
</organism>
<sequence length="107" mass="11590">TTGLSPVCQDLAAVVAALQVSLWHVAPAGMALLSSVNEDHAAAVWTSDGQRARFVSLSAMGASRWEMSVCPGTAEQERLVSEWHRTRARFSICSQTVDSKFKLTLWG</sequence>
<accession>A0ACB9WAE5</accession>